<evidence type="ECO:0000313" key="2">
    <source>
        <dbReference type="Proteomes" id="UP001054945"/>
    </source>
</evidence>
<evidence type="ECO:0000313" key="1">
    <source>
        <dbReference type="EMBL" id="GIX76857.1"/>
    </source>
</evidence>
<sequence>MVANIKTLPCASPFSEALPNAYYLPFIFFFGEPIKNPSSGREKGEGKGKKSDFCGQFLTAILRLLMVVQGRLPTGMAAGRRPCPAMGCCANEVEEEEEKLIS</sequence>
<dbReference type="EMBL" id="BPLR01020284">
    <property type="protein sequence ID" value="GIX76857.1"/>
    <property type="molecule type" value="Genomic_DNA"/>
</dbReference>
<dbReference type="Proteomes" id="UP001054945">
    <property type="component" value="Unassembled WGS sequence"/>
</dbReference>
<organism evidence="1 2">
    <name type="scientific">Caerostris extrusa</name>
    <name type="common">Bark spider</name>
    <name type="synonym">Caerostris bankana</name>
    <dbReference type="NCBI Taxonomy" id="172846"/>
    <lineage>
        <taxon>Eukaryota</taxon>
        <taxon>Metazoa</taxon>
        <taxon>Ecdysozoa</taxon>
        <taxon>Arthropoda</taxon>
        <taxon>Chelicerata</taxon>
        <taxon>Arachnida</taxon>
        <taxon>Araneae</taxon>
        <taxon>Araneomorphae</taxon>
        <taxon>Entelegynae</taxon>
        <taxon>Araneoidea</taxon>
        <taxon>Araneidae</taxon>
        <taxon>Caerostris</taxon>
    </lineage>
</organism>
<gene>
    <name evidence="1" type="ORF">CEXT_318411</name>
</gene>
<name>A0AAV4MZY8_CAEEX</name>
<proteinExistence type="predicted"/>
<comment type="caution">
    <text evidence="1">The sequence shown here is derived from an EMBL/GenBank/DDBJ whole genome shotgun (WGS) entry which is preliminary data.</text>
</comment>
<protein>
    <submittedName>
        <fullName evidence="1">Uncharacterized protein</fullName>
    </submittedName>
</protein>
<keyword evidence="2" id="KW-1185">Reference proteome</keyword>
<reference evidence="1 2" key="1">
    <citation type="submission" date="2021-06" db="EMBL/GenBank/DDBJ databases">
        <title>Caerostris extrusa draft genome.</title>
        <authorList>
            <person name="Kono N."/>
            <person name="Arakawa K."/>
        </authorList>
    </citation>
    <scope>NUCLEOTIDE SEQUENCE [LARGE SCALE GENOMIC DNA]</scope>
</reference>
<accession>A0AAV4MZY8</accession>
<dbReference type="AlphaFoldDB" id="A0AAV4MZY8"/>